<dbReference type="RefSeq" id="WP_166661121.1">
    <property type="nucleotide sequence ID" value="NZ_BOMD01000083.1"/>
</dbReference>
<accession>A0A4V3C7K8</accession>
<reference evidence="1 2" key="1">
    <citation type="submission" date="2019-03" db="EMBL/GenBank/DDBJ databases">
        <title>Sequencing the genomes of 1000 actinobacteria strains.</title>
        <authorList>
            <person name="Klenk H.-P."/>
        </authorList>
    </citation>
    <scope>NUCLEOTIDE SEQUENCE [LARGE SCALE GENOMIC DNA]</scope>
    <source>
        <strain evidence="1 2">DSM 43805</strain>
    </source>
</reference>
<evidence type="ECO:0008006" key="3">
    <source>
        <dbReference type="Google" id="ProtNLM"/>
    </source>
</evidence>
<organism evidence="1 2">
    <name type="scientific">Paractinoplanes brasiliensis</name>
    <dbReference type="NCBI Taxonomy" id="52695"/>
    <lineage>
        <taxon>Bacteria</taxon>
        <taxon>Bacillati</taxon>
        <taxon>Actinomycetota</taxon>
        <taxon>Actinomycetes</taxon>
        <taxon>Micromonosporales</taxon>
        <taxon>Micromonosporaceae</taxon>
        <taxon>Paractinoplanes</taxon>
    </lineage>
</organism>
<keyword evidence="2" id="KW-1185">Reference proteome</keyword>
<dbReference type="AlphaFoldDB" id="A0A4V3C7K8"/>
<name>A0A4V3C7K8_9ACTN</name>
<gene>
    <name evidence="1" type="ORF">C8E87_1660</name>
</gene>
<sequence length="180" mass="19101">MSDSDNDRSAGGDAIAGALASIDEGLQAFHQRSARREAVIDRLHEENQVLRAGLARTVLQPVLTDLAKLYDGLAQQAERLAGEPGRDADQQLWAGFADDVAMALARYGVDVVTAEPGEPYERGRHVVVGFVDNPDPAAGGTVARTLTAGLVDQETGAIRRPMRVRLFREPAAVLSTGTAG</sequence>
<evidence type="ECO:0000313" key="2">
    <source>
        <dbReference type="Proteomes" id="UP000294901"/>
    </source>
</evidence>
<protein>
    <recommendedName>
        <fullName evidence="3">Molecular chaperone GrpE (Heat shock protein)</fullName>
    </recommendedName>
</protein>
<dbReference type="EMBL" id="SNWR01000001">
    <property type="protein sequence ID" value="TDO38018.1"/>
    <property type="molecule type" value="Genomic_DNA"/>
</dbReference>
<dbReference type="Proteomes" id="UP000294901">
    <property type="component" value="Unassembled WGS sequence"/>
</dbReference>
<proteinExistence type="predicted"/>
<comment type="caution">
    <text evidence="1">The sequence shown here is derived from an EMBL/GenBank/DDBJ whole genome shotgun (WGS) entry which is preliminary data.</text>
</comment>
<evidence type="ECO:0000313" key="1">
    <source>
        <dbReference type="EMBL" id="TDO38018.1"/>
    </source>
</evidence>